<evidence type="ECO:0000313" key="2">
    <source>
        <dbReference type="EMBL" id="KFB49297.1"/>
    </source>
</evidence>
<keyword evidence="4" id="KW-1185">Reference proteome</keyword>
<dbReference type="EMBL" id="ATLV01023560">
    <property type="status" value="NOT_ANNOTATED_CDS"/>
    <property type="molecule type" value="Genomic_DNA"/>
</dbReference>
<sequence>MALTGLVEFASPERLTFASQQHNGTERSTEEPARNRRVRQTPTSAVNTNTLASGTVRHRSDRLSFEPRFDVVEVAVDTSAAVGAGSEALSVA</sequence>
<evidence type="ECO:0000256" key="1">
    <source>
        <dbReference type="SAM" id="MobiDB-lite"/>
    </source>
</evidence>
<dbReference type="EMBL" id="KE525344">
    <property type="protein sequence ID" value="KFB49297.1"/>
    <property type="molecule type" value="Genomic_DNA"/>
</dbReference>
<proteinExistence type="predicted"/>
<gene>
    <name evidence="2" type="ORF">ZHAS_00017412</name>
</gene>
<evidence type="ECO:0000313" key="4">
    <source>
        <dbReference type="Proteomes" id="UP000030765"/>
    </source>
</evidence>
<protein>
    <submittedName>
        <fullName evidence="2 3">Uncharacterized protein</fullName>
    </submittedName>
</protein>
<evidence type="ECO:0000313" key="3">
    <source>
        <dbReference type="EnsemblMetazoa" id="ASIC017412-PA"/>
    </source>
</evidence>
<feature type="region of interest" description="Disordered" evidence="1">
    <location>
        <begin position="13"/>
        <end position="44"/>
    </location>
</feature>
<dbReference type="EnsemblMetazoa" id="ASIC017412-RA">
    <property type="protein sequence ID" value="ASIC017412-PA"/>
    <property type="gene ID" value="ASIC017412"/>
</dbReference>
<feature type="compositionally biased region" description="Basic and acidic residues" evidence="1">
    <location>
        <begin position="24"/>
        <end position="34"/>
    </location>
</feature>
<dbReference type="VEuPathDB" id="VectorBase:ASIC017412"/>
<name>A0A084WGF3_ANOSI</name>
<reference evidence="3" key="2">
    <citation type="submission" date="2020-05" db="UniProtKB">
        <authorList>
            <consortium name="EnsemblMetazoa"/>
        </authorList>
    </citation>
    <scope>IDENTIFICATION</scope>
</reference>
<dbReference type="AlphaFoldDB" id="A0A084WGF3"/>
<organism evidence="2">
    <name type="scientific">Anopheles sinensis</name>
    <name type="common">Mosquito</name>
    <dbReference type="NCBI Taxonomy" id="74873"/>
    <lineage>
        <taxon>Eukaryota</taxon>
        <taxon>Metazoa</taxon>
        <taxon>Ecdysozoa</taxon>
        <taxon>Arthropoda</taxon>
        <taxon>Hexapoda</taxon>
        <taxon>Insecta</taxon>
        <taxon>Pterygota</taxon>
        <taxon>Neoptera</taxon>
        <taxon>Endopterygota</taxon>
        <taxon>Diptera</taxon>
        <taxon>Nematocera</taxon>
        <taxon>Culicoidea</taxon>
        <taxon>Culicidae</taxon>
        <taxon>Anophelinae</taxon>
        <taxon>Anopheles</taxon>
    </lineage>
</organism>
<reference evidence="2 4" key="1">
    <citation type="journal article" date="2014" name="BMC Genomics">
        <title>Genome sequence of Anopheles sinensis provides insight into genetics basis of mosquito competence for malaria parasites.</title>
        <authorList>
            <person name="Zhou D."/>
            <person name="Zhang D."/>
            <person name="Ding G."/>
            <person name="Shi L."/>
            <person name="Hou Q."/>
            <person name="Ye Y."/>
            <person name="Xu Y."/>
            <person name="Zhou H."/>
            <person name="Xiong C."/>
            <person name="Li S."/>
            <person name="Yu J."/>
            <person name="Hong S."/>
            <person name="Yu X."/>
            <person name="Zou P."/>
            <person name="Chen C."/>
            <person name="Chang X."/>
            <person name="Wang W."/>
            <person name="Lv Y."/>
            <person name="Sun Y."/>
            <person name="Ma L."/>
            <person name="Shen B."/>
            <person name="Zhu C."/>
        </authorList>
    </citation>
    <scope>NUCLEOTIDE SEQUENCE [LARGE SCALE GENOMIC DNA]</scope>
</reference>
<accession>A0A084WGF3</accession>
<dbReference type="Proteomes" id="UP000030765">
    <property type="component" value="Unassembled WGS sequence"/>
</dbReference>